<dbReference type="EMBL" id="JBITRD010000002">
    <property type="protein sequence ID" value="MFI7844625.1"/>
    <property type="molecule type" value="Genomic_DNA"/>
</dbReference>
<gene>
    <name evidence="1" type="ORF">ACIF0M_03580</name>
</gene>
<reference evidence="1 2" key="1">
    <citation type="submission" date="2024-08" db="EMBL/GenBank/DDBJ databases">
        <authorList>
            <person name="Vancuren S.J."/>
            <person name="Allen-Vercoe E."/>
        </authorList>
    </citation>
    <scope>NUCLEOTIDE SEQUENCE [LARGE SCALE GENOMIC DNA]</scope>
    <source>
        <strain evidence="1 2">16-6-I_42_FAA</strain>
    </source>
</reference>
<comment type="caution">
    <text evidence="1">The sequence shown here is derived from an EMBL/GenBank/DDBJ whole genome shotgun (WGS) entry which is preliminary data.</text>
</comment>
<dbReference type="Proteomes" id="UP001614216">
    <property type="component" value="Unassembled WGS sequence"/>
</dbReference>
<evidence type="ECO:0000313" key="2">
    <source>
        <dbReference type="Proteomes" id="UP001614216"/>
    </source>
</evidence>
<evidence type="ECO:0000313" key="1">
    <source>
        <dbReference type="EMBL" id="MFI7844625.1"/>
    </source>
</evidence>
<name>A0ABW8AW72_9FIRM</name>
<protein>
    <submittedName>
        <fullName evidence="1">Uncharacterized protein</fullName>
    </submittedName>
</protein>
<sequence>MAVPTMEESALCFQLIERVKDYFQSAEHKKEFEEWYKTKYHKDYEWRN</sequence>
<dbReference type="RefSeq" id="WP_396569158.1">
    <property type="nucleotide sequence ID" value="NZ_JBITRD010000002.1"/>
</dbReference>
<proteinExistence type="predicted"/>
<organism evidence="1 2">
    <name type="scientific">Dorea amylophila</name>
    <dbReference type="NCBI Taxonomy" id="2981789"/>
    <lineage>
        <taxon>Bacteria</taxon>
        <taxon>Bacillati</taxon>
        <taxon>Bacillota</taxon>
        <taxon>Clostridia</taxon>
        <taxon>Lachnospirales</taxon>
        <taxon>Lachnospiraceae</taxon>
        <taxon>Dorea</taxon>
    </lineage>
</organism>
<accession>A0ABW8AW72</accession>
<keyword evidence="2" id="KW-1185">Reference proteome</keyword>